<accession>A0A4V3FUR0</accession>
<feature type="region of interest" description="Disordered" evidence="1">
    <location>
        <begin position="85"/>
        <end position="106"/>
    </location>
</feature>
<proteinExistence type="predicted"/>
<organism evidence="2 3">
    <name type="scientific">Actinophytocola oryzae</name>
    <dbReference type="NCBI Taxonomy" id="502181"/>
    <lineage>
        <taxon>Bacteria</taxon>
        <taxon>Bacillati</taxon>
        <taxon>Actinomycetota</taxon>
        <taxon>Actinomycetes</taxon>
        <taxon>Pseudonocardiales</taxon>
        <taxon>Pseudonocardiaceae</taxon>
    </lineage>
</organism>
<protein>
    <submittedName>
        <fullName evidence="2">Uncharacterized protein</fullName>
    </submittedName>
</protein>
<evidence type="ECO:0000313" key="3">
    <source>
        <dbReference type="Proteomes" id="UP000294927"/>
    </source>
</evidence>
<keyword evidence="3" id="KW-1185">Reference proteome</keyword>
<comment type="caution">
    <text evidence="2">The sequence shown here is derived from an EMBL/GenBank/DDBJ whole genome shotgun (WGS) entry which is preliminary data.</text>
</comment>
<gene>
    <name evidence="2" type="ORF">CLV71_102267</name>
</gene>
<evidence type="ECO:0000313" key="2">
    <source>
        <dbReference type="EMBL" id="TDV56201.1"/>
    </source>
</evidence>
<dbReference type="Proteomes" id="UP000294927">
    <property type="component" value="Unassembled WGS sequence"/>
</dbReference>
<dbReference type="AlphaFoldDB" id="A0A4V3FUR0"/>
<reference evidence="2 3" key="1">
    <citation type="submission" date="2019-03" db="EMBL/GenBank/DDBJ databases">
        <title>Genomic Encyclopedia of Archaeal and Bacterial Type Strains, Phase II (KMG-II): from individual species to whole genera.</title>
        <authorList>
            <person name="Goeker M."/>
        </authorList>
    </citation>
    <scope>NUCLEOTIDE SEQUENCE [LARGE SCALE GENOMIC DNA]</scope>
    <source>
        <strain evidence="2 3">DSM 45499</strain>
    </source>
</reference>
<name>A0A4V3FUR0_9PSEU</name>
<dbReference type="EMBL" id="SOCP01000002">
    <property type="protein sequence ID" value="TDV56201.1"/>
    <property type="molecule type" value="Genomic_DNA"/>
</dbReference>
<sequence>MSRWLVARVLVVSAGVLAMTGGVEWAASSARVDADQWTRLADQTRAGDAAAEEQAGAGSQYVRAHFLAWYALRVEHLGDRGVVPVTRPPAAPVPCRPAGRRAGKAP</sequence>
<evidence type="ECO:0000256" key="1">
    <source>
        <dbReference type="SAM" id="MobiDB-lite"/>
    </source>
</evidence>
<feature type="compositionally biased region" description="Pro residues" evidence="1">
    <location>
        <begin position="86"/>
        <end position="95"/>
    </location>
</feature>
<dbReference type="RefSeq" id="WP_133901468.1">
    <property type="nucleotide sequence ID" value="NZ_SOCP01000002.1"/>
</dbReference>